<evidence type="ECO:0000313" key="14">
    <source>
        <dbReference type="Proteomes" id="UP000542210"/>
    </source>
</evidence>
<feature type="transmembrane region" description="Helical" evidence="9">
    <location>
        <begin position="21"/>
        <end position="45"/>
    </location>
</feature>
<dbReference type="InterPro" id="IPR036890">
    <property type="entry name" value="HATPase_C_sf"/>
</dbReference>
<dbReference type="InterPro" id="IPR003594">
    <property type="entry name" value="HATPase_dom"/>
</dbReference>
<comment type="caution">
    <text evidence="13">The sequence shown here is derived from an EMBL/GenBank/DDBJ whole genome shotgun (WGS) entry which is preliminary data.</text>
</comment>
<comment type="catalytic activity">
    <reaction evidence="1">
        <text>ATP + protein L-histidine = ADP + protein N-phospho-L-histidine.</text>
        <dbReference type="EC" id="2.7.13.3"/>
    </reaction>
</comment>
<dbReference type="InterPro" id="IPR050482">
    <property type="entry name" value="Sensor_HK_TwoCompSys"/>
</dbReference>
<dbReference type="Pfam" id="PF07730">
    <property type="entry name" value="HisKA_3"/>
    <property type="match status" value="1"/>
</dbReference>
<dbReference type="PANTHER" id="PTHR24421">
    <property type="entry name" value="NITRATE/NITRITE SENSOR PROTEIN NARX-RELATED"/>
    <property type="match status" value="1"/>
</dbReference>
<evidence type="ECO:0000313" key="13">
    <source>
        <dbReference type="EMBL" id="MBB4703116.1"/>
    </source>
</evidence>
<dbReference type="GO" id="GO:0000155">
    <property type="term" value="F:phosphorelay sensor kinase activity"/>
    <property type="evidence" value="ECO:0007669"/>
    <property type="project" value="InterPro"/>
</dbReference>
<dbReference type="Proteomes" id="UP000542210">
    <property type="component" value="Unassembled WGS sequence"/>
</dbReference>
<feature type="transmembrane region" description="Helical" evidence="9">
    <location>
        <begin position="51"/>
        <end position="70"/>
    </location>
</feature>
<dbReference type="Pfam" id="PF02518">
    <property type="entry name" value="HATPase_c"/>
    <property type="match status" value="1"/>
</dbReference>
<evidence type="ECO:0000256" key="4">
    <source>
        <dbReference type="ARBA" id="ARBA00022679"/>
    </source>
</evidence>
<evidence type="ECO:0000256" key="7">
    <source>
        <dbReference type="ARBA" id="ARBA00022840"/>
    </source>
</evidence>
<sequence>MTVAEVRSPWDRVRGHWSARSWLRMFHVVTGVPLGLLAGLLIVAITALSVIFVWTVAVPVAGALLLFWLVPLLTRLQRLRFAAFLDVEIPPVPRRRLKGNVAMRLLRRTRSASLWRQVAYHLASPLISVVGCAGVIVTWSGALVTGALAVQFWVLGGGWRGVPFALLSAALLVAGPWLAQGVSSLDVIAGEALLGPSVSDQLAERVESLRESRAEVIDAADAERRRIERDLHDGAQQRLVSLAMKLGMARATFGELPLPAKEMIAQAHDEAKQALKELRDLVRGLHPAVLTDEGLDAALSGLAARAALPVRLRVDVPRRVSPTIEAVAFFVVSEALVNVAKHARATTAEVVVAREGDLLRVVVHDDGRGGADPGGGTGLRGLAQRVGSVDGTLKLDSPPGGPTTISVEMPCV</sequence>
<protein>
    <recommendedName>
        <fullName evidence="2">histidine kinase</fullName>
        <ecNumber evidence="2">2.7.13.3</ecNumber>
    </recommendedName>
</protein>
<keyword evidence="8" id="KW-0902">Two-component regulatory system</keyword>
<name>A0A7W7DCF0_9ACTN</name>
<keyword evidence="3" id="KW-0597">Phosphoprotein</keyword>
<dbReference type="PANTHER" id="PTHR24421:SF10">
    <property type="entry name" value="NITRATE_NITRITE SENSOR PROTEIN NARQ"/>
    <property type="match status" value="1"/>
</dbReference>
<keyword evidence="4" id="KW-0808">Transferase</keyword>
<evidence type="ECO:0000256" key="3">
    <source>
        <dbReference type="ARBA" id="ARBA00022553"/>
    </source>
</evidence>
<keyword evidence="14" id="KW-1185">Reference proteome</keyword>
<dbReference type="Gene3D" id="3.30.565.10">
    <property type="entry name" value="Histidine kinase-like ATPase, C-terminal domain"/>
    <property type="match status" value="1"/>
</dbReference>
<dbReference type="GO" id="GO:0005524">
    <property type="term" value="F:ATP binding"/>
    <property type="evidence" value="ECO:0007669"/>
    <property type="project" value="UniProtKB-KW"/>
</dbReference>
<dbReference type="EMBL" id="JACHND010000001">
    <property type="protein sequence ID" value="MBB4703116.1"/>
    <property type="molecule type" value="Genomic_DNA"/>
</dbReference>
<dbReference type="InterPro" id="IPR025828">
    <property type="entry name" value="Put_sensor_dom"/>
</dbReference>
<evidence type="ECO:0000256" key="2">
    <source>
        <dbReference type="ARBA" id="ARBA00012438"/>
    </source>
</evidence>
<accession>A0A7W7DCF0</accession>
<feature type="transmembrane region" description="Helical" evidence="9">
    <location>
        <begin position="118"/>
        <end position="142"/>
    </location>
</feature>
<keyword evidence="7" id="KW-0067">ATP-binding</keyword>
<keyword evidence="9" id="KW-1133">Transmembrane helix</keyword>
<dbReference type="Pfam" id="PF13796">
    <property type="entry name" value="Sensor"/>
    <property type="match status" value="1"/>
</dbReference>
<dbReference type="Gene3D" id="1.20.5.1930">
    <property type="match status" value="1"/>
</dbReference>
<evidence type="ECO:0000256" key="1">
    <source>
        <dbReference type="ARBA" id="ARBA00000085"/>
    </source>
</evidence>
<evidence type="ECO:0000256" key="6">
    <source>
        <dbReference type="ARBA" id="ARBA00022777"/>
    </source>
</evidence>
<dbReference type="EC" id="2.7.13.3" evidence="2"/>
<keyword evidence="6 13" id="KW-0418">Kinase</keyword>
<proteinExistence type="predicted"/>
<keyword evidence="9" id="KW-0812">Transmembrane</keyword>
<dbReference type="GO" id="GO:0046983">
    <property type="term" value="F:protein dimerization activity"/>
    <property type="evidence" value="ECO:0007669"/>
    <property type="project" value="InterPro"/>
</dbReference>
<evidence type="ECO:0000259" key="12">
    <source>
        <dbReference type="Pfam" id="PF13796"/>
    </source>
</evidence>
<evidence type="ECO:0000259" key="10">
    <source>
        <dbReference type="Pfam" id="PF02518"/>
    </source>
</evidence>
<reference evidence="13 14" key="1">
    <citation type="submission" date="2020-08" db="EMBL/GenBank/DDBJ databases">
        <title>Sequencing the genomes of 1000 actinobacteria strains.</title>
        <authorList>
            <person name="Klenk H.-P."/>
        </authorList>
    </citation>
    <scope>NUCLEOTIDE SEQUENCE [LARGE SCALE GENOMIC DNA]</scope>
    <source>
        <strain evidence="13 14">DSM 45784</strain>
    </source>
</reference>
<evidence type="ECO:0000259" key="11">
    <source>
        <dbReference type="Pfam" id="PF07730"/>
    </source>
</evidence>
<dbReference type="RefSeq" id="WP_184883341.1">
    <property type="nucleotide sequence ID" value="NZ_BOOV01000045.1"/>
</dbReference>
<dbReference type="GO" id="GO:0016020">
    <property type="term" value="C:membrane"/>
    <property type="evidence" value="ECO:0007669"/>
    <property type="project" value="InterPro"/>
</dbReference>
<feature type="domain" description="Signal transduction histidine kinase subgroup 3 dimerisation and phosphoacceptor" evidence="11">
    <location>
        <begin position="223"/>
        <end position="290"/>
    </location>
</feature>
<evidence type="ECO:0000256" key="8">
    <source>
        <dbReference type="ARBA" id="ARBA00023012"/>
    </source>
</evidence>
<evidence type="ECO:0000256" key="9">
    <source>
        <dbReference type="SAM" id="Phobius"/>
    </source>
</evidence>
<gene>
    <name evidence="13" type="ORF">BJ982_004660</name>
</gene>
<dbReference type="InterPro" id="IPR011712">
    <property type="entry name" value="Sig_transdc_His_kin_sub3_dim/P"/>
</dbReference>
<keyword evidence="5" id="KW-0547">Nucleotide-binding</keyword>
<organism evidence="13 14">
    <name type="scientific">Sphaerisporangium siamense</name>
    <dbReference type="NCBI Taxonomy" id="795645"/>
    <lineage>
        <taxon>Bacteria</taxon>
        <taxon>Bacillati</taxon>
        <taxon>Actinomycetota</taxon>
        <taxon>Actinomycetes</taxon>
        <taxon>Streptosporangiales</taxon>
        <taxon>Streptosporangiaceae</taxon>
        <taxon>Sphaerisporangium</taxon>
    </lineage>
</organism>
<dbReference type="AlphaFoldDB" id="A0A7W7DCF0"/>
<feature type="domain" description="Putative sensor" evidence="12">
    <location>
        <begin position="27"/>
        <end position="194"/>
    </location>
</feature>
<feature type="domain" description="Histidine kinase/HSP90-like ATPase" evidence="10">
    <location>
        <begin position="331"/>
        <end position="410"/>
    </location>
</feature>
<evidence type="ECO:0000256" key="5">
    <source>
        <dbReference type="ARBA" id="ARBA00022741"/>
    </source>
</evidence>
<dbReference type="SUPFAM" id="SSF55874">
    <property type="entry name" value="ATPase domain of HSP90 chaperone/DNA topoisomerase II/histidine kinase"/>
    <property type="match status" value="1"/>
</dbReference>
<keyword evidence="9" id="KW-0472">Membrane</keyword>